<comment type="caution">
    <text evidence="1">The sequence shown here is derived from an EMBL/GenBank/DDBJ whole genome shotgun (WGS) entry which is preliminary data.</text>
</comment>
<dbReference type="AlphaFoldDB" id="A0A4C2A7C4"/>
<dbReference type="Proteomes" id="UP000299102">
    <property type="component" value="Unassembled WGS sequence"/>
</dbReference>
<protein>
    <submittedName>
        <fullName evidence="1">Uncharacterized protein</fullName>
    </submittedName>
</protein>
<evidence type="ECO:0000313" key="1">
    <source>
        <dbReference type="EMBL" id="GBP95223.1"/>
    </source>
</evidence>
<proteinExistence type="predicted"/>
<name>A0A4C2A7C4_EUMVA</name>
<keyword evidence="2" id="KW-1185">Reference proteome</keyword>
<gene>
    <name evidence="1" type="ORF">EVAR_70247_1</name>
</gene>
<evidence type="ECO:0000313" key="2">
    <source>
        <dbReference type="Proteomes" id="UP000299102"/>
    </source>
</evidence>
<dbReference type="EMBL" id="BGZK01002600">
    <property type="protein sequence ID" value="GBP95223.1"/>
    <property type="molecule type" value="Genomic_DNA"/>
</dbReference>
<organism evidence="1 2">
    <name type="scientific">Eumeta variegata</name>
    <name type="common">Bagworm moth</name>
    <name type="synonym">Eumeta japonica</name>
    <dbReference type="NCBI Taxonomy" id="151549"/>
    <lineage>
        <taxon>Eukaryota</taxon>
        <taxon>Metazoa</taxon>
        <taxon>Ecdysozoa</taxon>
        <taxon>Arthropoda</taxon>
        <taxon>Hexapoda</taxon>
        <taxon>Insecta</taxon>
        <taxon>Pterygota</taxon>
        <taxon>Neoptera</taxon>
        <taxon>Endopterygota</taxon>
        <taxon>Lepidoptera</taxon>
        <taxon>Glossata</taxon>
        <taxon>Ditrysia</taxon>
        <taxon>Tineoidea</taxon>
        <taxon>Psychidae</taxon>
        <taxon>Oiketicinae</taxon>
        <taxon>Eumeta</taxon>
    </lineage>
</organism>
<reference evidence="1 2" key="1">
    <citation type="journal article" date="2019" name="Commun. Biol.">
        <title>The bagworm genome reveals a unique fibroin gene that provides high tensile strength.</title>
        <authorList>
            <person name="Kono N."/>
            <person name="Nakamura H."/>
            <person name="Ohtoshi R."/>
            <person name="Tomita M."/>
            <person name="Numata K."/>
            <person name="Arakawa K."/>
        </authorList>
    </citation>
    <scope>NUCLEOTIDE SEQUENCE [LARGE SCALE GENOMIC DNA]</scope>
</reference>
<sequence>MQTATDPQVFFHYESSSKELDMDTKGLADTEHLSRYVDNPLIKSKDAAVLFAGNQRAPGLISARGRAAAAGARAAPANQSPLACRPRYLSSDDWCRGAGGGKNDGNEFGIHFSDGVGPVIRKLCAVAGRYKTNGNPTAGERVEKMIHVAGGRLRCGARGARAGQSRLVSGAAAPGAR</sequence>
<accession>A0A4C2A7C4</accession>